<comment type="caution">
    <text evidence="1">The sequence shown here is derived from an EMBL/GenBank/DDBJ whole genome shotgun (WGS) entry which is preliminary data.</text>
</comment>
<protein>
    <submittedName>
        <fullName evidence="1">Uncharacterized protein</fullName>
    </submittedName>
</protein>
<reference evidence="1 2" key="1">
    <citation type="submission" date="2024-01" db="EMBL/GenBank/DDBJ databases">
        <authorList>
            <person name="Waweru B."/>
        </authorList>
    </citation>
    <scope>NUCLEOTIDE SEQUENCE [LARGE SCALE GENOMIC DNA]</scope>
</reference>
<gene>
    <name evidence="1" type="ORF">DCAF_LOCUS14021</name>
</gene>
<dbReference type="Proteomes" id="UP001314170">
    <property type="component" value="Unassembled WGS sequence"/>
</dbReference>
<accession>A0AAV1RSE3</accession>
<evidence type="ECO:0000313" key="1">
    <source>
        <dbReference type="EMBL" id="CAK7338973.1"/>
    </source>
</evidence>
<evidence type="ECO:0000313" key="2">
    <source>
        <dbReference type="Proteomes" id="UP001314170"/>
    </source>
</evidence>
<dbReference type="AlphaFoldDB" id="A0AAV1RSE3"/>
<sequence length="54" mass="6178">MKPEYPRDVAVDINTIEVLSSTMTLDISPVKLENYHRNTSNVRMIPGVHHDDLD</sequence>
<dbReference type="EMBL" id="CAWUPB010001156">
    <property type="protein sequence ID" value="CAK7338973.1"/>
    <property type="molecule type" value="Genomic_DNA"/>
</dbReference>
<keyword evidence="2" id="KW-1185">Reference proteome</keyword>
<proteinExistence type="predicted"/>
<name>A0AAV1RSE3_9ROSI</name>
<organism evidence="1 2">
    <name type="scientific">Dovyalis caffra</name>
    <dbReference type="NCBI Taxonomy" id="77055"/>
    <lineage>
        <taxon>Eukaryota</taxon>
        <taxon>Viridiplantae</taxon>
        <taxon>Streptophyta</taxon>
        <taxon>Embryophyta</taxon>
        <taxon>Tracheophyta</taxon>
        <taxon>Spermatophyta</taxon>
        <taxon>Magnoliopsida</taxon>
        <taxon>eudicotyledons</taxon>
        <taxon>Gunneridae</taxon>
        <taxon>Pentapetalae</taxon>
        <taxon>rosids</taxon>
        <taxon>fabids</taxon>
        <taxon>Malpighiales</taxon>
        <taxon>Salicaceae</taxon>
        <taxon>Flacourtieae</taxon>
        <taxon>Dovyalis</taxon>
    </lineage>
</organism>